<keyword evidence="5 6" id="KW-0456">Lyase</keyword>
<dbReference type="EC" id="4.1.2.25" evidence="6"/>
<dbReference type="AlphaFoldDB" id="A0A286GMX8"/>
<name>A0A286GMX8_9BACT</name>
<evidence type="ECO:0000256" key="2">
    <source>
        <dbReference type="ARBA" id="ARBA00005013"/>
    </source>
</evidence>
<protein>
    <recommendedName>
        <fullName evidence="6">7,8-dihydroneopterin aldolase</fullName>
        <ecNumber evidence="6">4.1.2.25</ecNumber>
    </recommendedName>
</protein>
<gene>
    <name evidence="8" type="ORF">SAMN06269250_5261</name>
</gene>
<sequence>MGTIALEGLEFFSYHGFYDEEQKIGNKYSVDIVVTADFSEAARRDRLSATVNYEDLYRITAGVMKQPARLLEHIAHQIIQEIRSTYTELEAVEVSVSKFNPPIGGVCHRAKITLKE</sequence>
<keyword evidence="9" id="KW-1185">Reference proteome</keyword>
<dbReference type="PANTHER" id="PTHR42844:SF1">
    <property type="entry name" value="DIHYDRONEOPTERIN ALDOLASE 1-RELATED"/>
    <property type="match status" value="1"/>
</dbReference>
<reference evidence="9" key="1">
    <citation type="submission" date="2017-09" db="EMBL/GenBank/DDBJ databases">
        <authorList>
            <person name="Varghese N."/>
            <person name="Submissions S."/>
        </authorList>
    </citation>
    <scope>NUCLEOTIDE SEQUENCE [LARGE SCALE GENOMIC DNA]</scope>
    <source>
        <strain evidence="9">DSM 29961</strain>
    </source>
</reference>
<dbReference type="Gene3D" id="3.30.1130.10">
    <property type="match status" value="1"/>
</dbReference>
<evidence type="ECO:0000256" key="4">
    <source>
        <dbReference type="ARBA" id="ARBA00022909"/>
    </source>
</evidence>
<evidence type="ECO:0000256" key="6">
    <source>
        <dbReference type="RuleBase" id="RU362079"/>
    </source>
</evidence>
<dbReference type="InterPro" id="IPR006156">
    <property type="entry name" value="Dihydroneopterin_aldolase"/>
</dbReference>
<dbReference type="NCBIfam" id="TIGR00525">
    <property type="entry name" value="folB"/>
    <property type="match status" value="1"/>
</dbReference>
<evidence type="ECO:0000313" key="8">
    <source>
        <dbReference type="EMBL" id="SOD96344.1"/>
    </source>
</evidence>
<dbReference type="PANTHER" id="PTHR42844">
    <property type="entry name" value="DIHYDRONEOPTERIN ALDOLASE 1-RELATED"/>
    <property type="match status" value="1"/>
</dbReference>
<comment type="catalytic activity">
    <reaction evidence="1 6">
        <text>7,8-dihydroneopterin = 6-hydroxymethyl-7,8-dihydropterin + glycolaldehyde</text>
        <dbReference type="Rhea" id="RHEA:10540"/>
        <dbReference type="ChEBI" id="CHEBI:17001"/>
        <dbReference type="ChEBI" id="CHEBI:17071"/>
        <dbReference type="ChEBI" id="CHEBI:44841"/>
        <dbReference type="EC" id="4.1.2.25"/>
    </reaction>
</comment>
<dbReference type="Proteomes" id="UP000219452">
    <property type="component" value="Unassembled WGS sequence"/>
</dbReference>
<dbReference type="SMART" id="SM00905">
    <property type="entry name" value="FolB"/>
    <property type="match status" value="1"/>
</dbReference>
<evidence type="ECO:0000256" key="5">
    <source>
        <dbReference type="ARBA" id="ARBA00023239"/>
    </source>
</evidence>
<dbReference type="GO" id="GO:0046654">
    <property type="term" value="P:tetrahydrofolate biosynthetic process"/>
    <property type="evidence" value="ECO:0007669"/>
    <property type="project" value="UniProtKB-UniRule"/>
</dbReference>
<comment type="function">
    <text evidence="6">Catalyzes the conversion of 7,8-dihydroneopterin to 6-hydroxymethyl-7,8-dihydropterin.</text>
</comment>
<evidence type="ECO:0000313" key="9">
    <source>
        <dbReference type="Proteomes" id="UP000219452"/>
    </source>
</evidence>
<organism evidence="8 9">
    <name type="scientific">Spirosoma fluviale</name>
    <dbReference type="NCBI Taxonomy" id="1597977"/>
    <lineage>
        <taxon>Bacteria</taxon>
        <taxon>Pseudomonadati</taxon>
        <taxon>Bacteroidota</taxon>
        <taxon>Cytophagia</taxon>
        <taxon>Cytophagales</taxon>
        <taxon>Cytophagaceae</taxon>
        <taxon>Spirosoma</taxon>
    </lineage>
</organism>
<feature type="domain" description="Dihydroneopterin aldolase/epimerase" evidence="7">
    <location>
        <begin position="4"/>
        <end position="116"/>
    </location>
</feature>
<evidence type="ECO:0000256" key="1">
    <source>
        <dbReference type="ARBA" id="ARBA00001353"/>
    </source>
</evidence>
<comment type="similarity">
    <text evidence="3 6">Belongs to the DHNA family.</text>
</comment>
<dbReference type="NCBIfam" id="TIGR00526">
    <property type="entry name" value="folB_dom"/>
    <property type="match status" value="1"/>
</dbReference>
<dbReference type="SUPFAM" id="SSF55620">
    <property type="entry name" value="Tetrahydrobiopterin biosynthesis enzymes-like"/>
    <property type="match status" value="1"/>
</dbReference>
<dbReference type="UniPathway" id="UPA00077">
    <property type="reaction ID" value="UER00154"/>
</dbReference>
<dbReference type="InterPro" id="IPR006157">
    <property type="entry name" value="FolB_dom"/>
</dbReference>
<dbReference type="RefSeq" id="WP_097129832.1">
    <property type="nucleotide sequence ID" value="NZ_OCNH01000005.1"/>
</dbReference>
<dbReference type="GO" id="GO:0046656">
    <property type="term" value="P:folic acid biosynthetic process"/>
    <property type="evidence" value="ECO:0007669"/>
    <property type="project" value="UniProtKB-UniRule"/>
</dbReference>
<keyword evidence="4 6" id="KW-0289">Folate biosynthesis</keyword>
<dbReference type="InterPro" id="IPR043133">
    <property type="entry name" value="GTP-CH-I_C/QueF"/>
</dbReference>
<accession>A0A286GMX8</accession>
<evidence type="ECO:0000259" key="7">
    <source>
        <dbReference type="SMART" id="SM00905"/>
    </source>
</evidence>
<dbReference type="GO" id="GO:0005737">
    <property type="term" value="C:cytoplasm"/>
    <property type="evidence" value="ECO:0007669"/>
    <property type="project" value="TreeGrafter"/>
</dbReference>
<comment type="pathway">
    <text evidence="2 6">Cofactor biosynthesis; tetrahydrofolate biosynthesis; 2-amino-4-hydroxy-6-hydroxymethyl-7,8-dihydropteridine diphosphate from 7,8-dihydroneopterin triphosphate: step 3/4.</text>
</comment>
<dbReference type="Pfam" id="PF02152">
    <property type="entry name" value="FolB"/>
    <property type="match status" value="1"/>
</dbReference>
<dbReference type="EMBL" id="OCNH01000005">
    <property type="protein sequence ID" value="SOD96344.1"/>
    <property type="molecule type" value="Genomic_DNA"/>
</dbReference>
<dbReference type="GO" id="GO:0004150">
    <property type="term" value="F:dihydroneopterin aldolase activity"/>
    <property type="evidence" value="ECO:0007669"/>
    <property type="project" value="UniProtKB-UniRule"/>
</dbReference>
<evidence type="ECO:0000256" key="3">
    <source>
        <dbReference type="ARBA" id="ARBA00005708"/>
    </source>
</evidence>
<proteinExistence type="inferred from homology"/>
<dbReference type="OrthoDB" id="9803748at2"/>